<sequence>MLAADHPLPAGVPFEPYGTNHALAIRYTQRLLVDDVAGESVPRDAPAGSVVCVSDLPPPVRVLRPGMQWPRGLALPSDALVVVVDADSIIRFVGRAEDGDGSMAAAAAASAAAAGVRRMRKAA</sequence>
<name>A0A9W8LK63_9FUNG</name>
<protein>
    <submittedName>
        <fullName evidence="1">Uncharacterized protein</fullName>
    </submittedName>
</protein>
<comment type="caution">
    <text evidence="1">The sequence shown here is derived from an EMBL/GenBank/DDBJ whole genome shotgun (WGS) entry which is preliminary data.</text>
</comment>
<proteinExistence type="predicted"/>
<dbReference type="Proteomes" id="UP001140217">
    <property type="component" value="Unassembled WGS sequence"/>
</dbReference>
<organism evidence="1 2">
    <name type="scientific">Coemansia javaensis</name>
    <dbReference type="NCBI Taxonomy" id="2761396"/>
    <lineage>
        <taxon>Eukaryota</taxon>
        <taxon>Fungi</taxon>
        <taxon>Fungi incertae sedis</taxon>
        <taxon>Zoopagomycota</taxon>
        <taxon>Kickxellomycotina</taxon>
        <taxon>Kickxellomycetes</taxon>
        <taxon>Kickxellales</taxon>
        <taxon>Kickxellaceae</taxon>
        <taxon>Coemansia</taxon>
    </lineage>
</organism>
<dbReference type="AlphaFoldDB" id="A0A9W8LK63"/>
<accession>A0A9W8LK63</accession>
<evidence type="ECO:0000313" key="1">
    <source>
        <dbReference type="EMBL" id="KAJ2783371.1"/>
    </source>
</evidence>
<reference evidence="1" key="1">
    <citation type="submission" date="2022-07" db="EMBL/GenBank/DDBJ databases">
        <title>Phylogenomic reconstructions and comparative analyses of Kickxellomycotina fungi.</title>
        <authorList>
            <person name="Reynolds N.K."/>
            <person name="Stajich J.E."/>
            <person name="Barry K."/>
            <person name="Grigoriev I.V."/>
            <person name="Crous P."/>
            <person name="Smith M.E."/>
        </authorList>
    </citation>
    <scope>NUCLEOTIDE SEQUENCE</scope>
    <source>
        <strain evidence="1">NBRC 105414</strain>
    </source>
</reference>
<keyword evidence="2" id="KW-1185">Reference proteome</keyword>
<evidence type="ECO:0000313" key="2">
    <source>
        <dbReference type="Proteomes" id="UP001140217"/>
    </source>
</evidence>
<dbReference type="EMBL" id="JANBUL010000049">
    <property type="protein sequence ID" value="KAJ2783371.1"/>
    <property type="molecule type" value="Genomic_DNA"/>
</dbReference>
<dbReference type="OrthoDB" id="5512611at2759"/>
<gene>
    <name evidence="1" type="ORF">H4R18_001738</name>
</gene>